<dbReference type="AlphaFoldDB" id="A0A0J1FSE1"/>
<evidence type="ECO:0000313" key="2">
    <source>
        <dbReference type="EMBL" id="KLU65903.1"/>
    </source>
</evidence>
<dbReference type="EMBL" id="LDZY01000006">
    <property type="protein sequence ID" value="KLU65903.1"/>
    <property type="molecule type" value="Genomic_DNA"/>
</dbReference>
<proteinExistence type="predicted"/>
<dbReference type="SUPFAM" id="SSF82549">
    <property type="entry name" value="DAK1/DegV-like"/>
    <property type="match status" value="1"/>
</dbReference>
<dbReference type="STRING" id="476652.DEAC_c19420"/>
<gene>
    <name evidence="2" type="ORF">DEAC_c19420</name>
</gene>
<dbReference type="InterPro" id="IPR043168">
    <property type="entry name" value="DegV_C"/>
</dbReference>
<dbReference type="Proteomes" id="UP000036356">
    <property type="component" value="Unassembled WGS sequence"/>
</dbReference>
<name>A0A0J1FSE1_9FIRM</name>
<keyword evidence="3" id="KW-1185">Reference proteome</keyword>
<dbReference type="InterPro" id="IPR003797">
    <property type="entry name" value="DegV"/>
</dbReference>
<evidence type="ECO:0000256" key="1">
    <source>
        <dbReference type="ARBA" id="ARBA00023121"/>
    </source>
</evidence>
<dbReference type="Gene3D" id="3.40.50.10170">
    <property type="match status" value="1"/>
</dbReference>
<dbReference type="Pfam" id="PF02645">
    <property type="entry name" value="DegV"/>
    <property type="match status" value="1"/>
</dbReference>
<organism evidence="2 3">
    <name type="scientific">Desulfosporosinus acididurans</name>
    <dbReference type="NCBI Taxonomy" id="476652"/>
    <lineage>
        <taxon>Bacteria</taxon>
        <taxon>Bacillati</taxon>
        <taxon>Bacillota</taxon>
        <taxon>Clostridia</taxon>
        <taxon>Eubacteriales</taxon>
        <taxon>Desulfitobacteriaceae</taxon>
        <taxon>Desulfosporosinus</taxon>
    </lineage>
</organism>
<dbReference type="RefSeq" id="WP_047809826.1">
    <property type="nucleotide sequence ID" value="NZ_LDZY01000006.1"/>
</dbReference>
<dbReference type="InterPro" id="IPR050270">
    <property type="entry name" value="DegV_domain_contain"/>
</dbReference>
<dbReference type="PROSITE" id="PS51482">
    <property type="entry name" value="DEGV"/>
    <property type="match status" value="1"/>
</dbReference>
<dbReference type="Gene3D" id="3.30.1180.10">
    <property type="match status" value="1"/>
</dbReference>
<dbReference type="PANTHER" id="PTHR33434">
    <property type="entry name" value="DEGV DOMAIN-CONTAINING PROTEIN DR_1986-RELATED"/>
    <property type="match status" value="1"/>
</dbReference>
<comment type="caution">
    <text evidence="2">The sequence shown here is derived from an EMBL/GenBank/DDBJ whole genome shotgun (WGS) entry which is preliminary data.</text>
</comment>
<accession>A0A0J1FSE1</accession>
<sequence length="283" mass="31491">MKKIILSADSTCDFDDKLKERYELNCCPLHILLEENDFRDGIDITPDDIFDTYQKRHILPKTAAPNPAEYINYFKRWTDEGYEVIHLSLGSGLSSSYQNCCIAAQELKGVYPIDSGNLSTGIGLLVIEAAERLAKGMSAEKIFEEVKALRSKVQASFVLDNLTYLYEGGRCSALAVFGANVLSIKPCIEVDNSSGKMKVGKKYRGAFDKVLKSYTIDKLHAYPDINLDRVFIVHSGISSEYINLVRKNVEEIMGFKEIIIAKAGCTISSHCGPNTLGVMFMTN</sequence>
<dbReference type="NCBIfam" id="TIGR00762">
    <property type="entry name" value="DegV"/>
    <property type="match status" value="1"/>
</dbReference>
<dbReference type="GO" id="GO:0008289">
    <property type="term" value="F:lipid binding"/>
    <property type="evidence" value="ECO:0007669"/>
    <property type="project" value="UniProtKB-KW"/>
</dbReference>
<keyword evidence="1" id="KW-0446">Lipid-binding</keyword>
<protein>
    <submittedName>
        <fullName evidence="2">Fatty acid-binding protein</fullName>
    </submittedName>
</protein>
<dbReference type="PANTHER" id="PTHR33434:SF2">
    <property type="entry name" value="FATTY ACID-BINDING PROTEIN TM_1468"/>
    <property type="match status" value="1"/>
</dbReference>
<evidence type="ECO:0000313" key="3">
    <source>
        <dbReference type="Proteomes" id="UP000036356"/>
    </source>
</evidence>
<dbReference type="PATRIC" id="fig|476652.3.peg.2008"/>
<reference evidence="2 3" key="1">
    <citation type="submission" date="2015-06" db="EMBL/GenBank/DDBJ databases">
        <title>Draft genome of the moderately acidophilic sulfate reducer Candidatus Desulfosporosinus acididurans strain M1.</title>
        <authorList>
            <person name="Poehlein A."/>
            <person name="Petzsch P."/>
            <person name="Johnson B.D."/>
            <person name="Schloemann M."/>
            <person name="Daniel R."/>
            <person name="Muehling M."/>
        </authorList>
    </citation>
    <scope>NUCLEOTIDE SEQUENCE [LARGE SCALE GENOMIC DNA]</scope>
    <source>
        <strain evidence="2 3">M1</strain>
    </source>
</reference>